<dbReference type="Gene3D" id="1.10.10.2840">
    <property type="entry name" value="PucR C-terminal helix-turn-helix domain"/>
    <property type="match status" value="1"/>
</dbReference>
<dbReference type="OrthoDB" id="3190266at2"/>
<dbReference type="InterPro" id="IPR042070">
    <property type="entry name" value="PucR_C-HTH_sf"/>
</dbReference>
<comment type="similarity">
    <text evidence="1">Belongs to the CdaR family.</text>
</comment>
<sequence length="418" mass="44675">MREMVTVRTDVGPSEPGWLGEMTGAIAAEVVQKVFPSQKGRGGFHAQVSRFVRSDLARVASAANGQQDLAAAHLNLPAEYGRWLAECGFPASAVRDAYWIGMRQMLEQWAKRGWTGAVVDATGGNGATSETVALVTTAAFDCTERGIKRAAGAYDARLAELRGQGSLRRRAVVQEILGSAVESGGEAEAALGYRLSQSHVCVLLHPSEPDEAKESLRAARSETGAVDLLAVALGASWCTWLGYGMAAGVETAGRLRDVLREAGVRATIGGPRDGTEGFRRAYREARRAEDLTALLAGDGTVLSYHDVALEDVLLQDPARAAQFAGDELGAFALDSPRAARMRETLYTWLSTGSRTVTATRLGVHENTVRQRLRSAADVLGANYQQRRTELLSALKIRCALGPMDAPPTAPAHLDTSRC</sequence>
<dbReference type="InterPro" id="IPR025736">
    <property type="entry name" value="PucR_C-HTH_dom"/>
</dbReference>
<name>A0A1H6E774_9ACTN</name>
<dbReference type="Pfam" id="PF14361">
    <property type="entry name" value="RsbRD_N"/>
    <property type="match status" value="1"/>
</dbReference>
<feature type="domain" description="CdaR GGDEF-like" evidence="4">
    <location>
        <begin position="187"/>
        <end position="288"/>
    </location>
</feature>
<dbReference type="AlphaFoldDB" id="A0A1H6E774"/>
<protein>
    <submittedName>
        <fullName evidence="5">PucR C-terminal helix-turn-helix domain-containing protein</fullName>
    </submittedName>
</protein>
<dbReference type="PANTHER" id="PTHR33744:SF1">
    <property type="entry name" value="DNA-BINDING TRANSCRIPTIONAL ACTIVATOR ADER"/>
    <property type="match status" value="1"/>
</dbReference>
<evidence type="ECO:0000259" key="2">
    <source>
        <dbReference type="Pfam" id="PF13556"/>
    </source>
</evidence>
<dbReference type="PANTHER" id="PTHR33744">
    <property type="entry name" value="CARBOHYDRATE DIACID REGULATOR"/>
    <property type="match status" value="1"/>
</dbReference>
<dbReference type="EMBL" id="FNVU01000027">
    <property type="protein sequence ID" value="SEG93103.1"/>
    <property type="molecule type" value="Genomic_DNA"/>
</dbReference>
<evidence type="ECO:0000259" key="3">
    <source>
        <dbReference type="Pfam" id="PF14361"/>
    </source>
</evidence>
<evidence type="ECO:0000313" key="5">
    <source>
        <dbReference type="EMBL" id="SEG93103.1"/>
    </source>
</evidence>
<reference evidence="5 6" key="1">
    <citation type="submission" date="2016-10" db="EMBL/GenBank/DDBJ databases">
        <authorList>
            <person name="de Groot N.N."/>
        </authorList>
    </citation>
    <scope>NUCLEOTIDE SEQUENCE [LARGE SCALE GENOMIC DNA]</scope>
    <source>
        <strain evidence="5 6">CGMCC 4.2023</strain>
    </source>
</reference>
<gene>
    <name evidence="5" type="ORF">SAMN05216223_12725</name>
</gene>
<accession>A0A1H6E774</accession>
<evidence type="ECO:0000259" key="4">
    <source>
        <dbReference type="Pfam" id="PF17853"/>
    </source>
</evidence>
<dbReference type="InterPro" id="IPR025751">
    <property type="entry name" value="RsbRD_N_dom"/>
</dbReference>
<dbReference type="Pfam" id="PF13556">
    <property type="entry name" value="HTH_30"/>
    <property type="match status" value="1"/>
</dbReference>
<evidence type="ECO:0000256" key="1">
    <source>
        <dbReference type="ARBA" id="ARBA00006754"/>
    </source>
</evidence>
<dbReference type="Proteomes" id="UP000236754">
    <property type="component" value="Unassembled WGS sequence"/>
</dbReference>
<dbReference type="Pfam" id="PF17853">
    <property type="entry name" value="GGDEF_2"/>
    <property type="match status" value="1"/>
</dbReference>
<feature type="domain" description="RsbT co-antagonist protein RsbRD N-terminal" evidence="3">
    <location>
        <begin position="21"/>
        <end position="168"/>
    </location>
</feature>
<dbReference type="InterPro" id="IPR041522">
    <property type="entry name" value="CdaR_GGDEF"/>
</dbReference>
<proteinExistence type="inferred from homology"/>
<evidence type="ECO:0000313" key="6">
    <source>
        <dbReference type="Proteomes" id="UP000236754"/>
    </source>
</evidence>
<feature type="domain" description="PucR C-terminal helix-turn-helix" evidence="2">
    <location>
        <begin position="342"/>
        <end position="396"/>
    </location>
</feature>
<dbReference type="InterPro" id="IPR051448">
    <property type="entry name" value="CdaR-like_regulators"/>
</dbReference>
<organism evidence="5 6">
    <name type="scientific">Actinacidiphila yanglinensis</name>
    <dbReference type="NCBI Taxonomy" id="310779"/>
    <lineage>
        <taxon>Bacteria</taxon>
        <taxon>Bacillati</taxon>
        <taxon>Actinomycetota</taxon>
        <taxon>Actinomycetes</taxon>
        <taxon>Kitasatosporales</taxon>
        <taxon>Streptomycetaceae</taxon>
        <taxon>Actinacidiphila</taxon>
    </lineage>
</organism>
<keyword evidence="6" id="KW-1185">Reference proteome</keyword>
<dbReference type="RefSeq" id="WP_103890495.1">
    <property type="nucleotide sequence ID" value="NZ_FNVU01000027.1"/>
</dbReference>